<protein>
    <submittedName>
        <fullName evidence="1">Uncharacterized protein</fullName>
    </submittedName>
</protein>
<evidence type="ECO:0000313" key="1">
    <source>
        <dbReference type="EMBL" id="ABW19412.1"/>
    </source>
</evidence>
<dbReference type="Proteomes" id="UP000000269">
    <property type="component" value="Chromosome"/>
</dbReference>
<name>A8MHY0_ALKOO</name>
<reference evidence="2" key="1">
    <citation type="submission" date="2007-10" db="EMBL/GenBank/DDBJ databases">
        <title>Complete genome of Alkaliphilus oremlandii OhILAs.</title>
        <authorList>
            <person name="Copeland A."/>
            <person name="Lucas S."/>
            <person name="Lapidus A."/>
            <person name="Barry K."/>
            <person name="Detter J.C."/>
            <person name="Glavina del Rio T."/>
            <person name="Hammon N."/>
            <person name="Israni S."/>
            <person name="Dalin E."/>
            <person name="Tice H."/>
            <person name="Pitluck S."/>
            <person name="Chain P."/>
            <person name="Malfatti S."/>
            <person name="Shin M."/>
            <person name="Vergez L."/>
            <person name="Schmutz J."/>
            <person name="Larimer F."/>
            <person name="Land M."/>
            <person name="Hauser L."/>
            <person name="Kyrpides N."/>
            <person name="Mikhailova N."/>
            <person name="Stolz J.F."/>
            <person name="Dawson A."/>
            <person name="Fisher E."/>
            <person name="Crable B."/>
            <person name="Perera E."/>
            <person name="Lisak J."/>
            <person name="Ranganathan M."/>
            <person name="Basu P."/>
            <person name="Richardson P."/>
        </authorList>
    </citation>
    <scope>NUCLEOTIDE SEQUENCE [LARGE SCALE GENOMIC DNA]</scope>
    <source>
        <strain evidence="2">OhILAs</strain>
    </source>
</reference>
<organism evidence="1 2">
    <name type="scientific">Alkaliphilus oremlandii (strain OhILAs)</name>
    <name type="common">Clostridium oremlandii (strain OhILAs)</name>
    <dbReference type="NCBI Taxonomy" id="350688"/>
    <lineage>
        <taxon>Bacteria</taxon>
        <taxon>Bacillati</taxon>
        <taxon>Bacillota</taxon>
        <taxon>Clostridia</taxon>
        <taxon>Peptostreptococcales</taxon>
        <taxon>Natronincolaceae</taxon>
        <taxon>Alkaliphilus</taxon>
    </lineage>
</organism>
<proteinExistence type="predicted"/>
<dbReference type="eggNOG" id="ENOG5031QEB">
    <property type="taxonomic scope" value="Bacteria"/>
</dbReference>
<dbReference type="STRING" id="350688.Clos_1872"/>
<dbReference type="OrthoDB" id="2082687at2"/>
<accession>A8MHY0</accession>
<dbReference type="HOGENOM" id="CLU_1538426_0_0_9"/>
<dbReference type="EMBL" id="CP000853">
    <property type="protein sequence ID" value="ABW19412.1"/>
    <property type="molecule type" value="Genomic_DNA"/>
</dbReference>
<gene>
    <name evidence="1" type="ordered locus">Clos_1872</name>
</gene>
<dbReference type="KEGG" id="aoe:Clos_1872"/>
<sequence length="181" mass="20888">MILCAEQIHVPGSGIYEEVVYDIKSSWNSQNWTWIKFTDENYKEWCGEFRGDYKGLGISDKYDSIYVLTSDYLYILNRVDGQLYSFEDQPEYKELSVSPNGDCVVATYYDIYVLDKEGQQIISVDSPIPLDVICFEGWQDNDLLIQADEFTNWDNHALLKLNCDSWKMDIVSQTKPAVGGK</sequence>
<dbReference type="AlphaFoldDB" id="A8MHY0"/>
<evidence type="ECO:0000313" key="2">
    <source>
        <dbReference type="Proteomes" id="UP000000269"/>
    </source>
</evidence>
<dbReference type="RefSeq" id="WP_012159724.1">
    <property type="nucleotide sequence ID" value="NC_009922.1"/>
</dbReference>
<keyword evidence="2" id="KW-1185">Reference proteome</keyword>